<keyword evidence="5 13" id="KW-0812">Transmembrane</keyword>
<dbReference type="STRING" id="27835.A0A0N4YVD3"/>
<evidence type="ECO:0000256" key="4">
    <source>
        <dbReference type="ARBA" id="ARBA00022461"/>
    </source>
</evidence>
<accession>A0A0N4YVD3</accession>
<evidence type="ECO:0000313" key="15">
    <source>
        <dbReference type="EMBL" id="VDL84947.1"/>
    </source>
</evidence>
<evidence type="ECO:0000256" key="1">
    <source>
        <dbReference type="ARBA" id="ARBA00004141"/>
    </source>
</evidence>
<evidence type="ECO:0000256" key="6">
    <source>
        <dbReference type="ARBA" id="ARBA00022989"/>
    </source>
</evidence>
<dbReference type="GO" id="GO:0016020">
    <property type="term" value="C:membrane"/>
    <property type="evidence" value="ECO:0007669"/>
    <property type="project" value="UniProtKB-SubCell"/>
</dbReference>
<evidence type="ECO:0000256" key="7">
    <source>
        <dbReference type="ARBA" id="ARBA00023053"/>
    </source>
</evidence>
<sequence>MNTIVAPDGIYFPDITLCNSFPFKASKLAGYGMSEKVQSYVLAFFNDHVSVDDFADDRKAFEDFVANYQEQTKSNFSIVEFFEDVRFTCEDMVIGCSFAGENIANCCQNAEIVAADVGYCIRFPNELYKKRQFLSGSSYGWQFILDGNNRYTAAGVHLSHFIYFFLLYLFSVFFTYLCLLIFIYFIYLFVRTMAR</sequence>
<comment type="subcellular location">
    <subcellularLocation>
        <location evidence="1">Membrane</location>
        <topology evidence="1">Multi-pass membrane protein</topology>
    </subcellularLocation>
</comment>
<dbReference type="InterPro" id="IPR001873">
    <property type="entry name" value="ENaC"/>
</dbReference>
<evidence type="ECO:0000256" key="12">
    <source>
        <dbReference type="ARBA" id="ARBA00023303"/>
    </source>
</evidence>
<keyword evidence="3 13" id="KW-0813">Transport</keyword>
<dbReference type="AlphaFoldDB" id="A0A0N4YVD3"/>
<dbReference type="GO" id="GO:0005272">
    <property type="term" value="F:sodium channel activity"/>
    <property type="evidence" value="ECO:0007669"/>
    <property type="project" value="UniProtKB-KW"/>
</dbReference>
<evidence type="ECO:0000256" key="2">
    <source>
        <dbReference type="ARBA" id="ARBA00007193"/>
    </source>
</evidence>
<keyword evidence="12 13" id="KW-0407">Ion channel</keyword>
<reference evidence="17" key="1">
    <citation type="submission" date="2017-02" db="UniProtKB">
        <authorList>
            <consortium name="WormBaseParasite"/>
        </authorList>
    </citation>
    <scope>IDENTIFICATION</scope>
</reference>
<keyword evidence="7" id="KW-0915">Sodium</keyword>
<feature type="transmembrane region" description="Helical" evidence="14">
    <location>
        <begin position="161"/>
        <end position="190"/>
    </location>
</feature>
<evidence type="ECO:0000313" key="16">
    <source>
        <dbReference type="Proteomes" id="UP000271162"/>
    </source>
</evidence>
<name>A0A0N4YVD3_NIPBR</name>
<evidence type="ECO:0000256" key="5">
    <source>
        <dbReference type="ARBA" id="ARBA00022692"/>
    </source>
</evidence>
<evidence type="ECO:0000256" key="14">
    <source>
        <dbReference type="SAM" id="Phobius"/>
    </source>
</evidence>
<evidence type="ECO:0000313" key="17">
    <source>
        <dbReference type="WBParaSite" id="NBR_0002120501-mRNA-1"/>
    </source>
</evidence>
<organism evidence="17">
    <name type="scientific">Nippostrongylus brasiliensis</name>
    <name type="common">Rat hookworm</name>
    <dbReference type="NCBI Taxonomy" id="27835"/>
    <lineage>
        <taxon>Eukaryota</taxon>
        <taxon>Metazoa</taxon>
        <taxon>Ecdysozoa</taxon>
        <taxon>Nematoda</taxon>
        <taxon>Chromadorea</taxon>
        <taxon>Rhabditida</taxon>
        <taxon>Rhabditina</taxon>
        <taxon>Rhabditomorpha</taxon>
        <taxon>Strongyloidea</taxon>
        <taxon>Heligmosomidae</taxon>
        <taxon>Nippostrongylus</taxon>
    </lineage>
</organism>
<evidence type="ECO:0000256" key="3">
    <source>
        <dbReference type="ARBA" id="ARBA00022448"/>
    </source>
</evidence>
<gene>
    <name evidence="15" type="ORF">NBR_LOCUS21206</name>
</gene>
<evidence type="ECO:0000256" key="11">
    <source>
        <dbReference type="ARBA" id="ARBA00023201"/>
    </source>
</evidence>
<keyword evidence="10" id="KW-0325">Glycoprotein</keyword>
<comment type="similarity">
    <text evidence="2 13">Belongs to the amiloride-sensitive sodium channel (TC 1.A.6) family.</text>
</comment>
<dbReference type="Proteomes" id="UP000271162">
    <property type="component" value="Unassembled WGS sequence"/>
</dbReference>
<evidence type="ECO:0000256" key="10">
    <source>
        <dbReference type="ARBA" id="ARBA00023180"/>
    </source>
</evidence>
<dbReference type="EMBL" id="UYSL01026037">
    <property type="protein sequence ID" value="VDL84947.1"/>
    <property type="molecule type" value="Genomic_DNA"/>
</dbReference>
<protein>
    <submittedName>
        <fullName evidence="17">FLR-1 (inferred by orthology to a C. elegans protein)</fullName>
    </submittedName>
</protein>
<keyword evidence="9 14" id="KW-0472">Membrane</keyword>
<keyword evidence="4 13" id="KW-0894">Sodium channel</keyword>
<dbReference type="Gene3D" id="2.60.470.10">
    <property type="entry name" value="Acid-sensing ion channels like domains"/>
    <property type="match status" value="1"/>
</dbReference>
<proteinExistence type="inferred from homology"/>
<evidence type="ECO:0000256" key="13">
    <source>
        <dbReference type="RuleBase" id="RU000679"/>
    </source>
</evidence>
<keyword evidence="6 14" id="KW-1133">Transmembrane helix</keyword>
<dbReference type="Pfam" id="PF00858">
    <property type="entry name" value="ASC"/>
    <property type="match status" value="1"/>
</dbReference>
<keyword evidence="11 13" id="KW-0739">Sodium transport</keyword>
<evidence type="ECO:0000256" key="8">
    <source>
        <dbReference type="ARBA" id="ARBA00023065"/>
    </source>
</evidence>
<reference evidence="15 16" key="2">
    <citation type="submission" date="2018-11" db="EMBL/GenBank/DDBJ databases">
        <authorList>
            <consortium name="Pathogen Informatics"/>
        </authorList>
    </citation>
    <scope>NUCLEOTIDE SEQUENCE [LARGE SCALE GENOMIC DNA]</scope>
</reference>
<keyword evidence="8 13" id="KW-0406">Ion transport</keyword>
<evidence type="ECO:0000256" key="9">
    <source>
        <dbReference type="ARBA" id="ARBA00023136"/>
    </source>
</evidence>
<keyword evidence="16" id="KW-1185">Reference proteome</keyword>
<dbReference type="WBParaSite" id="NBR_0002120501-mRNA-1">
    <property type="protein sequence ID" value="NBR_0002120501-mRNA-1"/>
    <property type="gene ID" value="NBR_0002120501"/>
</dbReference>